<reference evidence="1 2" key="1">
    <citation type="submission" date="2019-03" db="EMBL/GenBank/DDBJ databases">
        <title>First draft genome of Liparis tanakae, snailfish: a comprehensive survey of snailfish specific genes.</title>
        <authorList>
            <person name="Kim W."/>
            <person name="Song I."/>
            <person name="Jeong J.-H."/>
            <person name="Kim D."/>
            <person name="Kim S."/>
            <person name="Ryu S."/>
            <person name="Song J.Y."/>
            <person name="Lee S.K."/>
        </authorList>
    </citation>
    <scope>NUCLEOTIDE SEQUENCE [LARGE SCALE GENOMIC DNA]</scope>
    <source>
        <tissue evidence="1">Muscle</tissue>
    </source>
</reference>
<sequence>MRRPPTKVASGAKPHMQRVDFIPKKPDSHGVRVLVHTDVLVSVMWPRRALKLSTITEQWIQTARDQRARAPTVVLVHDHDYESELNSGGATPPLKVAVAAPPAALPRLTVSFTRPPSSSRRSVSADC</sequence>
<gene>
    <name evidence="1" type="ORF">EYF80_013496</name>
</gene>
<evidence type="ECO:0000313" key="1">
    <source>
        <dbReference type="EMBL" id="TNN76208.1"/>
    </source>
</evidence>
<organism evidence="1 2">
    <name type="scientific">Liparis tanakae</name>
    <name type="common">Tanaka's snailfish</name>
    <dbReference type="NCBI Taxonomy" id="230148"/>
    <lineage>
        <taxon>Eukaryota</taxon>
        <taxon>Metazoa</taxon>
        <taxon>Chordata</taxon>
        <taxon>Craniata</taxon>
        <taxon>Vertebrata</taxon>
        <taxon>Euteleostomi</taxon>
        <taxon>Actinopterygii</taxon>
        <taxon>Neopterygii</taxon>
        <taxon>Teleostei</taxon>
        <taxon>Neoteleostei</taxon>
        <taxon>Acanthomorphata</taxon>
        <taxon>Eupercaria</taxon>
        <taxon>Perciformes</taxon>
        <taxon>Cottioidei</taxon>
        <taxon>Cottales</taxon>
        <taxon>Liparidae</taxon>
        <taxon>Liparis</taxon>
    </lineage>
</organism>
<accession>A0A4Z2IDX2</accession>
<dbReference type="Proteomes" id="UP000314294">
    <property type="component" value="Unassembled WGS sequence"/>
</dbReference>
<comment type="caution">
    <text evidence="1">The sequence shown here is derived from an EMBL/GenBank/DDBJ whole genome shotgun (WGS) entry which is preliminary data.</text>
</comment>
<proteinExistence type="predicted"/>
<keyword evidence="2" id="KW-1185">Reference proteome</keyword>
<evidence type="ECO:0000313" key="2">
    <source>
        <dbReference type="Proteomes" id="UP000314294"/>
    </source>
</evidence>
<name>A0A4Z2IDX2_9TELE</name>
<dbReference type="EMBL" id="SRLO01000095">
    <property type="protein sequence ID" value="TNN76208.1"/>
    <property type="molecule type" value="Genomic_DNA"/>
</dbReference>
<dbReference type="AlphaFoldDB" id="A0A4Z2IDX2"/>
<protein>
    <submittedName>
        <fullName evidence="1">Uncharacterized protein</fullName>
    </submittedName>
</protein>